<protein>
    <recommendedName>
        <fullName evidence="3">eIF-2-alpha kinase activator GCN1</fullName>
    </recommendedName>
</protein>
<dbReference type="Pfam" id="PF24987">
    <property type="entry name" value="HEAT_EF3_N"/>
    <property type="match status" value="1"/>
</dbReference>
<evidence type="ECO:0000259" key="5">
    <source>
        <dbReference type="SMART" id="SM01349"/>
    </source>
</evidence>
<evidence type="ECO:0000256" key="3">
    <source>
        <dbReference type="ARBA" id="ARBA00072275"/>
    </source>
</evidence>
<dbReference type="Gene3D" id="1.25.10.10">
    <property type="entry name" value="Leucine-rich Repeat Variant"/>
    <property type="match status" value="5"/>
</dbReference>
<accession>A0A061AP23</accession>
<comment type="similarity">
    <text evidence="1">Belongs to the GCN1 family.</text>
</comment>
<dbReference type="SMART" id="SM01349">
    <property type="entry name" value="TOG"/>
    <property type="match status" value="2"/>
</dbReference>
<feature type="domain" description="TOG" evidence="5">
    <location>
        <begin position="1643"/>
        <end position="1895"/>
    </location>
</feature>
<dbReference type="PROSITE" id="PS50077">
    <property type="entry name" value="HEAT_REPEAT"/>
    <property type="match status" value="4"/>
</dbReference>
<dbReference type="FunFam" id="1.25.10.10:FF:000096">
    <property type="entry name" value="eIF-2-alpha kinase activator gcn1"/>
    <property type="match status" value="1"/>
</dbReference>
<dbReference type="InterPro" id="IPR021133">
    <property type="entry name" value="HEAT_type_2"/>
</dbReference>
<feature type="repeat" description="HEAT" evidence="4">
    <location>
        <begin position="1608"/>
        <end position="1653"/>
    </location>
</feature>
<dbReference type="VEuPathDB" id="FungiDB:BON22_0772"/>
<sequence>MTVDWIEISQTLERDLFFSTRKCRLEALHQVETHVSSITDAADPSIGAIQEMILMHYDHLGDTDSTLLATKILTNTINIKKESLKTIIKVLTKLTSKHKSVALSNMVVVTSFLSSIVETFSSEDVFTQAYPDLVTLFIQIFDIVFCCKSDQDTKHKERIRKSILKSTEKSVSLLSQDQVSTFVNVATTSKSSIESIIASISVLSLTELTEADIKSIVDFFTKTLLATKTPVNNLALLTPFFKKFVTSEVLLNTIVPSLEKAIIRSSETSLSISIDLLESFSSSVDLAEVVSKSKLLSQFVANVKSSKETVRPLAVKNLLIVLKSQTTEESASKVADEVLKTIKTISAADQKALGYSVLAAVPPSTSVSTKISDAIAPLILKDQNEISLDASLNAYFAHLIALVNSGAAPKDAQATVTKGFKDAKIQLRRLWFSNFGSHFENAELTENLISFASELLPSMTTGFDDIIANPTNNIKGIVVPYVTLIVSDLVKSPSASDLFCKALSNSEKQPSILQSARVYSKLSTPDEKTWFVKALSASTKYVTEASEALGNAWIAFILSRLSSSQLTRLNIEKLAEAYTINQSIIGASLISASESTLLNKAQSDDTNLEPVYSRLSSTFHAFSQGNKSLDKELLTEHLSKIIITAHHQDLAKVSSWISLVLKAEVDPGYVAKEYHAQIIDTISKTLVNADDKIHNSGVFTAACDAASTMAFIDPTAVGPLLKNLFETDLSSASLTSISATDIEIWRGTEGEMVVNVLDSKKKAIDNKNSKDYETRKWEESVRKEVAKKNVGNKKYTKEELELVNAQLSKESEIRKRVSLVHSKLRRSIGLVNSLAEAGDAIDNGKTYWFAAATNGLLDVLAIPSTTEIVGELAIRAFLDLSKVVSARLTFRHLIGVATLVINKINAFEYNVQEDAVSGLISSVLFRIKFVASERPCDFISLMYMLPLLSRVLEQGKAASIKNAKKPVSKSEFVEEDPEEEQLMLALEIISAHAELFKNPAIPREQIINVLLSLLALPAKAKLAKECLLTLCQYISIDFSNDDLKLLFAGLLSQDVFVRNTILEALDQEFDLSELTFSNEIWIACHDNESTNAELAATIWEENGFTLTEEDVKSFYHYLDHTDSGIRLSVAKAIAEAVQAVAAEPEKFARVLNELLDVYREMGRPPEPILDEFGLVVKSSQDQKDKWEARSGVAITLKFLNNLFADKSLVAQLIEFMIDEKALGDKEPIVAEEFKEAAIAVIDAHGAENVETLIPVFEKALASQTTDKVDEMVRENVVVLYGSLAKHLSSTDPRLSTIVERLIKTLVTPSEKVQSAIAEVIAPLVPLFRNKVGAYIETLFTQMFQAQSSSRRRGLAYGIAGLTKGYGIAALSEFDIIRTLTDAAEDKKDAKRRESSFVAFECLARCLGKFFEPYVIEILPIILKGLGDATAEVRDATAEASKMIMQNTTSYGVKKLIPVAIENLEEISWRSKKGSVDLLGSMAYLDPTQLSASLSTIVPEIVGVLNDSHKEVRKAADQSLQRFGEVIRNPEIQKLVPTLIRAIGDPTKHTEEALDALIQTQFVHYIDGPSLALIIHVIHRGMHDRSAQTKRKACQIVGNMAILVDSRDLLPYLHQLVSELEIAMVDPVPNTRATAARALGALVEKLGEEQFPELIPRLLDTLYDETKAGDRLGSAQALSEVISGIGIRKLEELLPTILKGSTSPRATVREGFLPLLLFLPVCFGSQFAPYISQIIPAILNGLADTDESIRGTALKAGRLLVKNYASKAIDLLLPELESGLLDTNHRIRLSSVELIGDLLFQVTGISGKNELNEEDNDFSGTINKRLVGTLGPERRDRVLSLLFICRSDTAVVVRNAAIDIWKSLVANTPRTIKEILPSLTNIIIRRLANADEGQRTIAAQTLGELVRRVGGNALGQLLPTLQDALGSSDGDSKQGICIAVRELIDSSNDHVVLEYQEIFVDIIRSTLIDPSPSVRESSAHAFDVFQNRVGKIAVDEVIPYLLNMLQTPESDNALSALQEIMTTKSEVIFPILIPTLLATPIDSFRARALGSFAEVAGKALLKRLSTVINALVNELVSDDLDKETSDDLKSAFDKILLSVDDDEGVHPLMLQLASFIKGDNPKKRAVIYERLGPFFTATKLDYYQYTTDFVQECIMALDDKDPEVVKNAVVALTALVKQQDKETLERLVKPAKQALEMTGVTGEDLAGFTLPKGANCVLPIFLHGLMYGSTDQREAAALAIADVVSKTPATSLKALVTVITGPLIRVIGERFPSDLKAAILYALNMIFEKIPQFLRPFIPQLQRTFVKSLSDAGNETLRLRAAKALGTLIEYQPRVDPLVSELVTGAKSAETTGVKTAMLKALLEVITKAGDKLSQASKSSILDLVESEILEVDDKLAVAYARLVGSLSRILKSDEAAQILKQKIIDTPLQGDDSSKFAILTLNAFLKDAPQHIFNNGGLLSQIVSCLVDGSNATTPYISDNATVAIGKLLLLQGETTSVDGKTCTDEPFDIPFPQLSELVSQIAHTCVKPVSNSLDTRRLSLVVVRTVAQVKKDLLKAHWDVLGPAVFACVRDAVIPIKLAAEKAYLALFDLVDDVKMVEFNKWFEAVSAKGEPLDAGNGQKIQLRSIGDYTKRVGARLAGVQRERVEAGGDDETVFSDRIEDMNEIWAVGGVDLTKV</sequence>
<dbReference type="Pfam" id="PF23271">
    <property type="entry name" value="HEAT_GCN1"/>
    <property type="match status" value="1"/>
</dbReference>
<gene>
    <name evidence="6" type="ORF">CYFA0S_01e01464g</name>
</gene>
<evidence type="ECO:0000313" key="6">
    <source>
        <dbReference type="EMBL" id="CDR36429.1"/>
    </source>
</evidence>
<dbReference type="Pfam" id="PF24993">
    <property type="entry name" value="GNC1_N"/>
    <property type="match status" value="1"/>
</dbReference>
<evidence type="ECO:0000256" key="1">
    <source>
        <dbReference type="ARBA" id="ARBA00007366"/>
    </source>
</evidence>
<dbReference type="SUPFAM" id="SSF48371">
    <property type="entry name" value="ARM repeat"/>
    <property type="match status" value="4"/>
</dbReference>
<dbReference type="InterPro" id="IPR056810">
    <property type="entry name" value="GNC1-like_N"/>
</dbReference>
<keyword evidence="2" id="KW-0677">Repeat</keyword>
<dbReference type="EMBL" id="LK052886">
    <property type="protein sequence ID" value="CDR36429.1"/>
    <property type="molecule type" value="Genomic_DNA"/>
</dbReference>
<feature type="repeat" description="HEAT" evidence="4">
    <location>
        <begin position="1496"/>
        <end position="1534"/>
    </location>
</feature>
<dbReference type="PANTHER" id="PTHR23346:SF7">
    <property type="entry name" value="STALLED RIBOSOME SENSOR GCN1"/>
    <property type="match status" value="1"/>
</dbReference>
<dbReference type="GO" id="GO:0030295">
    <property type="term" value="F:protein kinase activator activity"/>
    <property type="evidence" value="ECO:0007669"/>
    <property type="project" value="UniProtKB-ARBA"/>
</dbReference>
<dbReference type="InterPro" id="IPR011989">
    <property type="entry name" value="ARM-like"/>
</dbReference>
<dbReference type="InterPro" id="IPR056809">
    <property type="entry name" value="HEAT_GCN1_fung"/>
</dbReference>
<dbReference type="Pfam" id="PF24984">
    <property type="entry name" value="HEAT_EF3_GNC1"/>
    <property type="match status" value="1"/>
</dbReference>
<dbReference type="InterPro" id="IPR022716">
    <property type="entry name" value="Gcn1_N"/>
</dbReference>
<dbReference type="PhylomeDB" id="A0A061AP23"/>
<reference evidence="6" key="1">
    <citation type="journal article" date="2014" name="Genome Announc.">
        <title>Genome sequence of the yeast Cyberlindnera fabianii (Hansenula fabianii).</title>
        <authorList>
            <person name="Freel K.C."/>
            <person name="Sarilar V."/>
            <person name="Neuveglise C."/>
            <person name="Devillers H."/>
            <person name="Friedrich A."/>
            <person name="Schacherer J."/>
        </authorList>
    </citation>
    <scope>NUCLEOTIDE SEQUENCE</scope>
    <source>
        <strain evidence="6">YJS4271</strain>
    </source>
</reference>
<dbReference type="InterPro" id="IPR057546">
    <property type="entry name" value="HEAT_GCN1"/>
</dbReference>
<dbReference type="GO" id="GO:1904688">
    <property type="term" value="P:regulation of cytoplasmic translational initiation"/>
    <property type="evidence" value="ECO:0007669"/>
    <property type="project" value="UniProtKB-ARBA"/>
</dbReference>
<dbReference type="PANTHER" id="PTHR23346">
    <property type="entry name" value="TRANSLATIONAL ACTIVATOR GCN1-RELATED"/>
    <property type="match status" value="1"/>
</dbReference>
<name>A0A061AP23_CYBFA</name>
<feature type="repeat" description="HEAT" evidence="4">
    <location>
        <begin position="1653"/>
        <end position="1692"/>
    </location>
</feature>
<feature type="repeat" description="HEAT" evidence="4">
    <location>
        <begin position="1417"/>
        <end position="1455"/>
    </location>
</feature>
<dbReference type="FunFam" id="1.25.10.10:FF:000090">
    <property type="entry name" value="eIF-2-alpha kinase activator GCN1"/>
    <property type="match status" value="1"/>
</dbReference>
<dbReference type="GO" id="GO:0034198">
    <property type="term" value="P:cellular response to amino acid starvation"/>
    <property type="evidence" value="ECO:0007669"/>
    <property type="project" value="TreeGrafter"/>
</dbReference>
<evidence type="ECO:0000256" key="2">
    <source>
        <dbReference type="ARBA" id="ARBA00022737"/>
    </source>
</evidence>
<dbReference type="InterPro" id="IPR034085">
    <property type="entry name" value="TOG"/>
</dbReference>
<dbReference type="Pfam" id="PF25801">
    <property type="entry name" value="HEAT_GCN1_C_2"/>
    <property type="match status" value="1"/>
</dbReference>
<organism evidence="6">
    <name type="scientific">Cyberlindnera fabianii</name>
    <name type="common">Yeast</name>
    <name type="synonym">Hansenula fabianii</name>
    <dbReference type="NCBI Taxonomy" id="36022"/>
    <lineage>
        <taxon>Eukaryota</taxon>
        <taxon>Fungi</taxon>
        <taxon>Dikarya</taxon>
        <taxon>Ascomycota</taxon>
        <taxon>Saccharomycotina</taxon>
        <taxon>Saccharomycetes</taxon>
        <taxon>Phaffomycetales</taxon>
        <taxon>Phaffomycetaceae</taxon>
        <taxon>Cyberlindnera</taxon>
    </lineage>
</organism>
<dbReference type="Pfam" id="PF12074">
    <property type="entry name" value="Gcn1_N"/>
    <property type="match status" value="1"/>
</dbReference>
<dbReference type="Pfam" id="PF24916">
    <property type="entry name" value="HEAT_GCN1_fung"/>
    <property type="match status" value="1"/>
</dbReference>
<dbReference type="InterPro" id="IPR016024">
    <property type="entry name" value="ARM-type_fold"/>
</dbReference>
<feature type="domain" description="TOG" evidence="5">
    <location>
        <begin position="1321"/>
        <end position="1555"/>
    </location>
</feature>
<evidence type="ECO:0000256" key="4">
    <source>
        <dbReference type="PROSITE-ProRule" id="PRU00103"/>
    </source>
</evidence>
<dbReference type="OrthoDB" id="5148094at2759"/>
<dbReference type="GO" id="GO:0005829">
    <property type="term" value="C:cytosol"/>
    <property type="evidence" value="ECO:0007669"/>
    <property type="project" value="TreeGrafter"/>
</dbReference>
<proteinExistence type="inferred from homology"/>